<sequence>MKKFTIVVKVEPDGQPVRLDGRSAWMMKKLVEAGKRGVSTIDLPAGVRVAHYIFLLRRAGFVISTEHASHGGLFSGVHAVYRIESPISILEDIAAAA</sequence>
<dbReference type="Proteomes" id="UP001272097">
    <property type="component" value="Unassembled WGS sequence"/>
</dbReference>
<keyword evidence="3" id="KW-1185">Reference proteome</keyword>
<dbReference type="EMBL" id="JAVIIS010000002">
    <property type="protein sequence ID" value="MDX8438332.1"/>
    <property type="molecule type" value="Genomic_DNA"/>
</dbReference>
<dbReference type="RefSeq" id="WP_320212169.1">
    <property type="nucleotide sequence ID" value="NZ_JAVIIS010000002.1"/>
</dbReference>
<evidence type="ECO:0000313" key="3">
    <source>
        <dbReference type="Proteomes" id="UP001272097"/>
    </source>
</evidence>
<comment type="caution">
    <text evidence="2">The sequence shown here is derived from an EMBL/GenBank/DDBJ whole genome shotgun (WGS) entry which is preliminary data.</text>
</comment>
<gene>
    <name evidence="2" type="ORF">RFM51_01920</name>
</gene>
<reference evidence="2 3" key="1">
    <citation type="submission" date="2023-08" db="EMBL/GenBank/DDBJ databases">
        <title>Implementing the SeqCode for naming new Mesorhizobium species isolated from Vachellia karroo root nodules.</title>
        <authorList>
            <person name="Van Lill M."/>
        </authorList>
    </citation>
    <scope>NUCLEOTIDE SEQUENCE [LARGE SCALE GENOMIC DNA]</scope>
    <source>
        <strain evidence="2 3">VK3E</strain>
    </source>
</reference>
<name>A0ABU4WQM5_9HYPH</name>
<feature type="domain" description="Winged helix" evidence="1">
    <location>
        <begin position="17"/>
        <end position="91"/>
    </location>
</feature>
<evidence type="ECO:0000259" key="1">
    <source>
        <dbReference type="Pfam" id="PF22324"/>
    </source>
</evidence>
<accession>A0ABU4WQM5</accession>
<dbReference type="Pfam" id="PF22324">
    <property type="entry name" value="HTH_91"/>
    <property type="match status" value="1"/>
</dbReference>
<dbReference type="InterPro" id="IPR054382">
    <property type="entry name" value="wHTH_alphaproteobact"/>
</dbReference>
<proteinExistence type="predicted"/>
<protein>
    <recommendedName>
        <fullName evidence="1">Winged helix domain-containing protein</fullName>
    </recommendedName>
</protein>
<organism evidence="2 3">
    <name type="scientific">Mesorhizobium australafricanum</name>
    <dbReference type="NCBI Taxonomy" id="3072311"/>
    <lineage>
        <taxon>Bacteria</taxon>
        <taxon>Pseudomonadati</taxon>
        <taxon>Pseudomonadota</taxon>
        <taxon>Alphaproteobacteria</taxon>
        <taxon>Hyphomicrobiales</taxon>
        <taxon>Phyllobacteriaceae</taxon>
        <taxon>Mesorhizobium</taxon>
    </lineage>
</organism>
<evidence type="ECO:0000313" key="2">
    <source>
        <dbReference type="EMBL" id="MDX8438332.1"/>
    </source>
</evidence>